<reference evidence="1 2" key="1">
    <citation type="journal article" date="2019" name="Front. Microbiol.">
        <title>Genomic Features for Desiccation Tolerance and Sugar Biosynthesis in the Extremophile Gloeocapsopsis sp. UTEX B3054.</title>
        <authorList>
            <person name="Urrejola C."/>
            <person name="Alcorta J."/>
            <person name="Salas L."/>
            <person name="Vasquez M."/>
            <person name="Polz M.F."/>
            <person name="Vicuna R."/>
            <person name="Diez B."/>
        </authorList>
    </citation>
    <scope>NUCLEOTIDE SEQUENCE [LARGE SCALE GENOMIC DNA]</scope>
    <source>
        <strain evidence="1 2">1H9</strain>
    </source>
</reference>
<dbReference type="EMBL" id="NAPY01000005">
    <property type="protein sequence ID" value="MUL35790.1"/>
    <property type="molecule type" value="Genomic_DNA"/>
</dbReference>
<gene>
    <name evidence="1" type="ORF">BWI75_05350</name>
</gene>
<comment type="caution">
    <text evidence="1">The sequence shown here is derived from an EMBL/GenBank/DDBJ whole genome shotgun (WGS) entry which is preliminary data.</text>
</comment>
<organism evidence="1 2">
    <name type="scientific">Gloeocapsopsis dulcis AAB1 = 1H9</name>
    <dbReference type="NCBI Taxonomy" id="1433147"/>
    <lineage>
        <taxon>Bacteria</taxon>
        <taxon>Bacillati</taxon>
        <taxon>Cyanobacteriota</taxon>
        <taxon>Cyanophyceae</taxon>
        <taxon>Oscillatoriophycideae</taxon>
        <taxon>Chroococcales</taxon>
        <taxon>Chroococcaceae</taxon>
        <taxon>Gloeocapsopsis</taxon>
        <taxon>Gloeocapsopsis dulcis</taxon>
    </lineage>
</organism>
<keyword evidence="2" id="KW-1185">Reference proteome</keyword>
<proteinExistence type="predicted"/>
<accession>A0A6N8FRM4</accession>
<name>A0A6N8FRM4_9CHRO</name>
<evidence type="ECO:0000313" key="1">
    <source>
        <dbReference type="EMBL" id="MUL35790.1"/>
    </source>
</evidence>
<protein>
    <submittedName>
        <fullName evidence="1">Uncharacterized protein</fullName>
    </submittedName>
</protein>
<evidence type="ECO:0000313" key="2">
    <source>
        <dbReference type="Proteomes" id="UP000441797"/>
    </source>
</evidence>
<sequence>MFVCNNCLGVRQMSCLKISDLSVTGLELFQDAENFLNELSDREIENITGGWFSFITDDFMPTTSNLVLETVVKTRVVSAITKSVRVKTKGVKNYGISHTHKTIISIRC</sequence>
<dbReference type="Proteomes" id="UP000441797">
    <property type="component" value="Unassembled WGS sequence"/>
</dbReference>
<dbReference type="AlphaFoldDB" id="A0A6N8FRM4"/>